<protein>
    <submittedName>
        <fullName evidence="2">GNAT family N-acetyltransferase</fullName>
    </submittedName>
</protein>
<dbReference type="InterPro" id="IPR038740">
    <property type="entry name" value="BioF2-like_GNAT_dom"/>
</dbReference>
<organism evidence="2 3">
    <name type="scientific">Phyllobacterium zundukense</name>
    <dbReference type="NCBI Taxonomy" id="1867719"/>
    <lineage>
        <taxon>Bacteria</taxon>
        <taxon>Pseudomonadati</taxon>
        <taxon>Pseudomonadota</taxon>
        <taxon>Alphaproteobacteria</taxon>
        <taxon>Hyphomicrobiales</taxon>
        <taxon>Phyllobacteriaceae</taxon>
        <taxon>Phyllobacterium</taxon>
    </lineage>
</organism>
<reference evidence="3" key="1">
    <citation type="journal article" date="2017" name="Int J Environ Stud">
        <title>Does the Miocene-Pliocene relict legume Oxytropis triphylla form nitrogen-fixing nodules with a combination of bacterial strains?</title>
        <authorList>
            <person name="Safronova V."/>
            <person name="Belimov A."/>
            <person name="Sazanova A."/>
            <person name="Kuznetsova I."/>
            <person name="Popova J."/>
            <person name="Andronov E."/>
            <person name="Verkhozina A."/>
            <person name="Tikhonovich I."/>
        </authorList>
    </citation>
    <scope>NUCLEOTIDE SEQUENCE [LARGE SCALE GENOMIC DNA]</scope>
    <source>
        <strain evidence="3">Tri-38</strain>
    </source>
</reference>
<dbReference type="GO" id="GO:0016740">
    <property type="term" value="F:transferase activity"/>
    <property type="evidence" value="ECO:0007669"/>
    <property type="project" value="UniProtKB-KW"/>
</dbReference>
<evidence type="ECO:0000313" key="3">
    <source>
        <dbReference type="Proteomes" id="UP000232163"/>
    </source>
</evidence>
<accession>A0A2N9W052</accession>
<dbReference type="EMBL" id="MZMT01000023">
    <property type="protein sequence ID" value="PIO45120.1"/>
    <property type="molecule type" value="Genomic_DNA"/>
</dbReference>
<sequence length="428" mass="48621">MAAIPLLEELAGGPSAQIIAQLSGFDPSPDAAKQIEESLGNRGVPRKLSVYSASAGFELLQELEYLTYRTIEPNIFFNPRFLAPAMPRLDDRQVRFMVMRDENDVKSRLRFLMPYTIERPGFTVSASIIRAWATPFGPQGTPLIDRDDPVGVLNDLFDMLARKHLKLPEILVLPDMRLNRSVAQLIRSVAIDRNLPLVTVNQVERPFLDTTKEGEEYLREAIGTRHAKEYRRLWRRLSDKGKLTYTVSRSEEDIRLRLEDFLALEASGWKGQRGSAMAVDRFRAAFAREAVNNLAARDLARIHTLELDGKVIAVLVVFVEAGEAWTWKTAYDESLAAYSPGVLLMIEMLKNHRDDPNIERTDSCAVPDHPVASRLFQERESIGTLVIGLTPTADRATRQAASQLHLYRRTQNFARLVRERLRDLTRRK</sequence>
<dbReference type="NCBIfam" id="NF047385">
    <property type="entry name" value="T4SS_GNAT_BspF"/>
    <property type="match status" value="1"/>
</dbReference>
<dbReference type="InterPro" id="IPR016181">
    <property type="entry name" value="Acyl_CoA_acyltransferase"/>
</dbReference>
<dbReference type="SUPFAM" id="SSF55729">
    <property type="entry name" value="Acyl-CoA N-acyltransferases (Nat)"/>
    <property type="match status" value="1"/>
</dbReference>
<dbReference type="AlphaFoldDB" id="A0A2N9W052"/>
<proteinExistence type="predicted"/>
<gene>
    <name evidence="2" type="ORF">B5P45_08735</name>
</gene>
<dbReference type="OrthoDB" id="213519at2"/>
<evidence type="ECO:0000259" key="1">
    <source>
        <dbReference type="Pfam" id="PF13480"/>
    </source>
</evidence>
<dbReference type="Proteomes" id="UP000232163">
    <property type="component" value="Unassembled WGS sequence"/>
</dbReference>
<evidence type="ECO:0000313" key="2">
    <source>
        <dbReference type="EMBL" id="PIO45120.1"/>
    </source>
</evidence>
<keyword evidence="3" id="KW-1185">Reference proteome</keyword>
<keyword evidence="2" id="KW-0808">Transferase</keyword>
<name>A0A2N9W052_9HYPH</name>
<dbReference type="Pfam" id="PF13480">
    <property type="entry name" value="Acetyltransf_6"/>
    <property type="match status" value="1"/>
</dbReference>
<dbReference type="KEGG" id="pht:BLM14_02420"/>
<dbReference type="Gene3D" id="3.40.630.30">
    <property type="match status" value="1"/>
</dbReference>
<feature type="domain" description="BioF2-like acetyltransferase" evidence="1">
    <location>
        <begin position="225"/>
        <end position="355"/>
    </location>
</feature>
<dbReference type="RefSeq" id="WP_099997941.1">
    <property type="nucleotide sequence ID" value="NZ_CP017940.1"/>
</dbReference>
<comment type="caution">
    <text evidence="2">The sequence shown here is derived from an EMBL/GenBank/DDBJ whole genome shotgun (WGS) entry which is preliminary data.</text>
</comment>